<comment type="caution">
    <text evidence="1">The sequence shown here is derived from an EMBL/GenBank/DDBJ whole genome shotgun (WGS) entry which is preliminary data.</text>
</comment>
<dbReference type="InterPro" id="IPR021109">
    <property type="entry name" value="Peptidase_aspartic_dom_sf"/>
</dbReference>
<reference evidence="1 2" key="1">
    <citation type="submission" date="2024-09" db="EMBL/GenBank/DDBJ databases">
        <title>Chromosome-scale assembly of Riccia fluitans.</title>
        <authorList>
            <person name="Paukszto L."/>
            <person name="Sawicki J."/>
            <person name="Karawczyk K."/>
            <person name="Piernik-Szablinska J."/>
            <person name="Szczecinska M."/>
            <person name="Mazdziarz M."/>
        </authorList>
    </citation>
    <scope>NUCLEOTIDE SEQUENCE [LARGE SCALE GENOMIC DNA]</scope>
    <source>
        <strain evidence="1">Rf_01</strain>
        <tissue evidence="1">Aerial parts of the thallus</tissue>
    </source>
</reference>
<organism evidence="1 2">
    <name type="scientific">Riccia fluitans</name>
    <dbReference type="NCBI Taxonomy" id="41844"/>
    <lineage>
        <taxon>Eukaryota</taxon>
        <taxon>Viridiplantae</taxon>
        <taxon>Streptophyta</taxon>
        <taxon>Embryophyta</taxon>
        <taxon>Marchantiophyta</taxon>
        <taxon>Marchantiopsida</taxon>
        <taxon>Marchantiidae</taxon>
        <taxon>Marchantiales</taxon>
        <taxon>Ricciaceae</taxon>
        <taxon>Riccia</taxon>
    </lineage>
</organism>
<name>A0ABD1YDT6_9MARC</name>
<dbReference type="CDD" id="cd00303">
    <property type="entry name" value="retropepsin_like"/>
    <property type="match status" value="1"/>
</dbReference>
<evidence type="ECO:0000313" key="1">
    <source>
        <dbReference type="EMBL" id="KAL2628838.1"/>
    </source>
</evidence>
<dbReference type="EMBL" id="JBHFFA010000004">
    <property type="protein sequence ID" value="KAL2628838.1"/>
    <property type="molecule type" value="Genomic_DNA"/>
</dbReference>
<accession>A0ABD1YDT6</accession>
<dbReference type="AlphaFoldDB" id="A0ABD1YDT6"/>
<gene>
    <name evidence="1" type="ORF">R1flu_013524</name>
</gene>
<keyword evidence="2" id="KW-1185">Reference proteome</keyword>
<evidence type="ECO:0000313" key="2">
    <source>
        <dbReference type="Proteomes" id="UP001605036"/>
    </source>
</evidence>
<protein>
    <submittedName>
        <fullName evidence="1">Uncharacterized protein</fullName>
    </submittedName>
</protein>
<dbReference type="SUPFAM" id="SSF50630">
    <property type="entry name" value="Acid proteases"/>
    <property type="match status" value="1"/>
</dbReference>
<proteinExistence type="predicted"/>
<dbReference type="Proteomes" id="UP001605036">
    <property type="component" value="Unassembled WGS sequence"/>
</dbReference>
<dbReference type="Gene3D" id="2.40.70.10">
    <property type="entry name" value="Acid Proteases"/>
    <property type="match status" value="1"/>
</dbReference>
<sequence length="121" mass="13511">MATYAITKEDRGAPKVDIEIKGCLIQHVPLDSGSGVNIITESTALRLGFTPFLPCTKFFHMADQSRKRPIGMLNQVEILFGGVSFMLNFVVLKPENESGYEVLIGRPWLYEAGVIHDWAKQ</sequence>